<organism evidence="5 6">
    <name type="scientific">Corynespora cassiicola Philippines</name>
    <dbReference type="NCBI Taxonomy" id="1448308"/>
    <lineage>
        <taxon>Eukaryota</taxon>
        <taxon>Fungi</taxon>
        <taxon>Dikarya</taxon>
        <taxon>Ascomycota</taxon>
        <taxon>Pezizomycotina</taxon>
        <taxon>Dothideomycetes</taxon>
        <taxon>Pleosporomycetidae</taxon>
        <taxon>Pleosporales</taxon>
        <taxon>Corynesporascaceae</taxon>
        <taxon>Corynespora</taxon>
    </lineage>
</organism>
<dbReference type="EMBL" id="KZ678150">
    <property type="protein sequence ID" value="PSN60163.1"/>
    <property type="molecule type" value="Genomic_DNA"/>
</dbReference>
<comment type="similarity">
    <text evidence="1">Belongs to the FAD-binding monooxygenase family.</text>
</comment>
<keyword evidence="3" id="KW-0274">FAD</keyword>
<dbReference type="InterPro" id="IPR051209">
    <property type="entry name" value="FAD-bind_Monooxygenase_sf"/>
</dbReference>
<dbReference type="SUPFAM" id="SSF51905">
    <property type="entry name" value="FAD/NAD(P)-binding domain"/>
    <property type="match status" value="3"/>
</dbReference>
<proteinExistence type="inferred from homology"/>
<sequence length="542" mass="61200">MPSANETSTNRKRHVVVIGAGVSGILIAHHFQKYLSDGYTLEILEKNSDVGGTWLENTYPGCACDVPSDIYQYSFAPTKDWSSIYSSSNEIQAYLAQVVDHFGLRQYIHFDTVVKQCAWQEEGYRWSVESQGAHGAPNKRHADILINACGVLNHYKFPDIPGLKGFEGSLLHTANWDHTVELKDKSVAVIGAGASAVQLIPQIQPIVKSLSVYIRTPSWITQPYLPSDTSEEGNSPESYLQRCKAYEGYFNKLFPVFYRDSETQEQKRNTTAQWMHERIKDEGLRQNLIPQYELGCRRMNPGESFLDAVQASNVKCIFGDITSCGPLGLKSGGETNEVDVIVAATGFDTSFRPRFPIIGRNNVDIRDLWQEDPSAYLGIGCAGFPNYMTMLGPNCPVANGSLIGSLEAIADFTVRLLKRVHRFDVSSFVPDERAQEDFNEYINEFMSGMVWTGSCTSWYKRGYNGKVTAVWPGSSLHHREMLELDRWEDWAWTYHKRRHAIWGDGRSTIEINGGDYSYYLHHGSLLSRVVKETNGKRKFFLD</sequence>
<dbReference type="GO" id="GO:0050661">
    <property type="term" value="F:NADP binding"/>
    <property type="evidence" value="ECO:0007669"/>
    <property type="project" value="InterPro"/>
</dbReference>
<dbReference type="InterPro" id="IPR020946">
    <property type="entry name" value="Flavin_mOase-like"/>
</dbReference>
<dbReference type="InterPro" id="IPR036188">
    <property type="entry name" value="FAD/NAD-bd_sf"/>
</dbReference>
<keyword evidence="4" id="KW-0560">Oxidoreductase</keyword>
<evidence type="ECO:0000256" key="4">
    <source>
        <dbReference type="ARBA" id="ARBA00023002"/>
    </source>
</evidence>
<keyword evidence="2" id="KW-0285">Flavoprotein</keyword>
<dbReference type="PANTHER" id="PTHR42877:SF1">
    <property type="entry name" value="FAD-BINDING MONOOXYGENASE STCW"/>
    <property type="match status" value="1"/>
</dbReference>
<evidence type="ECO:0000256" key="1">
    <source>
        <dbReference type="ARBA" id="ARBA00010139"/>
    </source>
</evidence>
<dbReference type="AlphaFoldDB" id="A0A2T2N410"/>
<dbReference type="OrthoDB" id="74360at2759"/>
<keyword evidence="6" id="KW-1185">Reference proteome</keyword>
<dbReference type="Gene3D" id="3.50.50.60">
    <property type="entry name" value="FAD/NAD(P)-binding domain"/>
    <property type="match status" value="2"/>
</dbReference>
<evidence type="ECO:0000313" key="5">
    <source>
        <dbReference type="EMBL" id="PSN60163.1"/>
    </source>
</evidence>
<evidence type="ECO:0000313" key="6">
    <source>
        <dbReference type="Proteomes" id="UP000240883"/>
    </source>
</evidence>
<dbReference type="GO" id="GO:0004499">
    <property type="term" value="F:N,N-dimethylaniline monooxygenase activity"/>
    <property type="evidence" value="ECO:0007669"/>
    <property type="project" value="InterPro"/>
</dbReference>
<gene>
    <name evidence="5" type="ORF">BS50DRAFT_681687</name>
</gene>
<evidence type="ECO:0000256" key="3">
    <source>
        <dbReference type="ARBA" id="ARBA00022827"/>
    </source>
</evidence>
<protein>
    <submittedName>
        <fullName evidence="5">Putative FAD-containing monooxygenase</fullName>
    </submittedName>
</protein>
<dbReference type="Proteomes" id="UP000240883">
    <property type="component" value="Unassembled WGS sequence"/>
</dbReference>
<accession>A0A2T2N410</accession>
<dbReference type="Pfam" id="PF00743">
    <property type="entry name" value="FMO-like"/>
    <property type="match status" value="1"/>
</dbReference>
<evidence type="ECO:0000256" key="2">
    <source>
        <dbReference type="ARBA" id="ARBA00022630"/>
    </source>
</evidence>
<name>A0A2T2N410_CORCC</name>
<reference evidence="5 6" key="1">
    <citation type="journal article" date="2018" name="Front. Microbiol.">
        <title>Genome-Wide Analysis of Corynespora cassiicola Leaf Fall Disease Putative Effectors.</title>
        <authorList>
            <person name="Lopez D."/>
            <person name="Ribeiro S."/>
            <person name="Label P."/>
            <person name="Fumanal B."/>
            <person name="Venisse J.S."/>
            <person name="Kohler A."/>
            <person name="de Oliveira R.R."/>
            <person name="Labutti K."/>
            <person name="Lipzen A."/>
            <person name="Lail K."/>
            <person name="Bauer D."/>
            <person name="Ohm R.A."/>
            <person name="Barry K.W."/>
            <person name="Spatafora J."/>
            <person name="Grigoriev I.V."/>
            <person name="Martin F.M."/>
            <person name="Pujade-Renaud V."/>
        </authorList>
    </citation>
    <scope>NUCLEOTIDE SEQUENCE [LARGE SCALE GENOMIC DNA]</scope>
    <source>
        <strain evidence="5 6">Philippines</strain>
    </source>
</reference>
<dbReference type="GO" id="GO:0050660">
    <property type="term" value="F:flavin adenine dinucleotide binding"/>
    <property type="evidence" value="ECO:0007669"/>
    <property type="project" value="InterPro"/>
</dbReference>
<dbReference type="PANTHER" id="PTHR42877">
    <property type="entry name" value="L-ORNITHINE N(5)-MONOOXYGENASE-RELATED"/>
    <property type="match status" value="1"/>
</dbReference>
<keyword evidence="5" id="KW-0503">Monooxygenase</keyword>